<dbReference type="AlphaFoldDB" id="A0AAE0F8P0"/>
<dbReference type="SUPFAM" id="SSF52047">
    <property type="entry name" value="RNI-like"/>
    <property type="match status" value="1"/>
</dbReference>
<accession>A0AAE0F8P0</accession>
<organism evidence="2 3">
    <name type="scientific">Cymbomonas tetramitiformis</name>
    <dbReference type="NCBI Taxonomy" id="36881"/>
    <lineage>
        <taxon>Eukaryota</taxon>
        <taxon>Viridiplantae</taxon>
        <taxon>Chlorophyta</taxon>
        <taxon>Pyramimonadophyceae</taxon>
        <taxon>Pyramimonadales</taxon>
        <taxon>Pyramimonadaceae</taxon>
        <taxon>Cymbomonas</taxon>
    </lineage>
</organism>
<keyword evidence="3" id="KW-1185">Reference proteome</keyword>
<reference evidence="2 3" key="1">
    <citation type="journal article" date="2015" name="Genome Biol. Evol.">
        <title>Comparative Genomics of a Bacterivorous Green Alga Reveals Evolutionary Causalities and Consequences of Phago-Mixotrophic Mode of Nutrition.</title>
        <authorList>
            <person name="Burns J.A."/>
            <person name="Paasch A."/>
            <person name="Narechania A."/>
            <person name="Kim E."/>
        </authorList>
    </citation>
    <scope>NUCLEOTIDE SEQUENCE [LARGE SCALE GENOMIC DNA]</scope>
    <source>
        <strain evidence="2 3">PLY_AMNH</strain>
    </source>
</reference>
<gene>
    <name evidence="2" type="ORF">CYMTET_35615</name>
</gene>
<sequence length="405" mass="46012">MRTAVFDCAQEVRLLHDEGFNRDFEIYASPFFEYDKCVVRDLPNKRAYPMRSKHGPVDTDFHVLQRLHLSHGSGLHSLDSVHVVYAMPAAPKDVHLDVLRRHFQPNEIELTDGPDEGGIEWLQNRFYNATKITLPVEIVCKIAKYAMRLAYREAFSQSLIGGVPKSVNIDLSDGCTRSCQTHLQALHKQKAWSCGSLERMWLVVPDFLNNEDSLSMTHVQLILNTAARGLVQLEICGDRSDVDVACFFDDDAMATVGRQCHNLRILVVHNAPKITDTGVSYIEQAKNLEHVTLASCKNMRDPFRDFQCDAWPKLKELVLFGNNQLATPSLFKIAFLSNCITHLDICYVFEEASAATLRRIVKAWSSRMPKLKTLVLETELSDNEEHMILFSEFAEKYASARVMFG</sequence>
<name>A0AAE0F8P0_9CHLO</name>
<evidence type="ECO:0000256" key="1">
    <source>
        <dbReference type="ARBA" id="ARBA00004430"/>
    </source>
</evidence>
<comment type="caution">
    <text evidence="2">The sequence shown here is derived from an EMBL/GenBank/DDBJ whole genome shotgun (WGS) entry which is preliminary data.</text>
</comment>
<protein>
    <submittedName>
        <fullName evidence="2">Uncharacterized protein</fullName>
    </submittedName>
</protein>
<comment type="subcellular location">
    <subcellularLocation>
        <location evidence="1">Cytoplasm</location>
        <location evidence="1">Cytoskeleton</location>
        <location evidence="1">Cilium axoneme</location>
    </subcellularLocation>
</comment>
<dbReference type="EMBL" id="LGRX02022860">
    <property type="protein sequence ID" value="KAK3255142.1"/>
    <property type="molecule type" value="Genomic_DNA"/>
</dbReference>
<dbReference type="GO" id="GO:0005930">
    <property type="term" value="C:axoneme"/>
    <property type="evidence" value="ECO:0007669"/>
    <property type="project" value="UniProtKB-SubCell"/>
</dbReference>
<dbReference type="Gene3D" id="3.80.10.10">
    <property type="entry name" value="Ribonuclease Inhibitor"/>
    <property type="match status" value="1"/>
</dbReference>
<proteinExistence type="predicted"/>
<evidence type="ECO:0000313" key="3">
    <source>
        <dbReference type="Proteomes" id="UP001190700"/>
    </source>
</evidence>
<evidence type="ECO:0000313" key="2">
    <source>
        <dbReference type="EMBL" id="KAK3255142.1"/>
    </source>
</evidence>
<dbReference type="InterPro" id="IPR032675">
    <property type="entry name" value="LRR_dom_sf"/>
</dbReference>
<dbReference type="Proteomes" id="UP001190700">
    <property type="component" value="Unassembled WGS sequence"/>
</dbReference>